<keyword evidence="4" id="KW-1185">Reference proteome</keyword>
<dbReference type="InterPro" id="IPR036291">
    <property type="entry name" value="NAD(P)-bd_dom_sf"/>
</dbReference>
<evidence type="ECO:0000313" key="3">
    <source>
        <dbReference type="EMBL" id="MFB9199918.1"/>
    </source>
</evidence>
<accession>A0ABV5I5V9</accession>
<dbReference type="EMBL" id="JBHMEI010000001">
    <property type="protein sequence ID" value="MFB9199918.1"/>
    <property type="molecule type" value="Genomic_DNA"/>
</dbReference>
<keyword evidence="2" id="KW-0560">Oxidoreductase</keyword>
<name>A0ABV5I5V9_9ACTN</name>
<reference evidence="3 4" key="1">
    <citation type="submission" date="2024-09" db="EMBL/GenBank/DDBJ databases">
        <authorList>
            <person name="Sun Q."/>
            <person name="Mori K."/>
        </authorList>
    </citation>
    <scope>NUCLEOTIDE SEQUENCE [LARGE SCALE GENOMIC DNA]</scope>
    <source>
        <strain evidence="3 4">CCM 3426</strain>
    </source>
</reference>
<evidence type="ECO:0000313" key="4">
    <source>
        <dbReference type="Proteomes" id="UP001589647"/>
    </source>
</evidence>
<gene>
    <name evidence="3" type="ORF">ACFFV7_01830</name>
</gene>
<dbReference type="PRINTS" id="PR00081">
    <property type="entry name" value="GDHRDH"/>
</dbReference>
<evidence type="ECO:0000256" key="2">
    <source>
        <dbReference type="ARBA" id="ARBA00023002"/>
    </source>
</evidence>
<comment type="caution">
    <text evidence="3">The sequence shown here is derived from an EMBL/GenBank/DDBJ whole genome shotgun (WGS) entry which is preliminary data.</text>
</comment>
<dbReference type="Proteomes" id="UP001589647">
    <property type="component" value="Unassembled WGS sequence"/>
</dbReference>
<dbReference type="SUPFAM" id="SSF51735">
    <property type="entry name" value="NAD(P)-binding Rossmann-fold domains"/>
    <property type="match status" value="1"/>
</dbReference>
<comment type="similarity">
    <text evidence="1">Belongs to the short-chain dehydrogenases/reductases (SDR) family.</text>
</comment>
<sequence length="175" mass="19408">MSRHRRVNLFGPARLAQLVLPGMRERRSGTIVNISSIGGEIALPLGSWYYASKHALEAYSDSLRQETGPFGVRVVVQPGIIRTGFEDGTPGELREISGHGAYAGTAEWMARRAERSLGERATGSDPLVVARLVRRIAATPAPRPRYAVGKYARLLLWLNRLLPDRLYDKMVTRQA</sequence>
<dbReference type="RefSeq" id="WP_189645564.1">
    <property type="nucleotide sequence ID" value="NZ_BMRC01000001.1"/>
</dbReference>
<dbReference type="PANTHER" id="PTHR44169:SF6">
    <property type="entry name" value="NADPH-DEPENDENT 1-ACYLDIHYDROXYACETONE PHOSPHATE REDUCTASE"/>
    <property type="match status" value="1"/>
</dbReference>
<evidence type="ECO:0000256" key="1">
    <source>
        <dbReference type="ARBA" id="ARBA00006484"/>
    </source>
</evidence>
<dbReference type="PANTHER" id="PTHR44169">
    <property type="entry name" value="NADPH-DEPENDENT 1-ACYLDIHYDROXYACETONE PHOSPHATE REDUCTASE"/>
    <property type="match status" value="1"/>
</dbReference>
<proteinExistence type="inferred from homology"/>
<dbReference type="Gene3D" id="3.40.50.720">
    <property type="entry name" value="NAD(P)-binding Rossmann-like Domain"/>
    <property type="match status" value="1"/>
</dbReference>
<dbReference type="Pfam" id="PF00106">
    <property type="entry name" value="adh_short"/>
    <property type="match status" value="1"/>
</dbReference>
<organism evidence="3 4">
    <name type="scientific">Nonomuraea spiralis</name>
    <dbReference type="NCBI Taxonomy" id="46182"/>
    <lineage>
        <taxon>Bacteria</taxon>
        <taxon>Bacillati</taxon>
        <taxon>Actinomycetota</taxon>
        <taxon>Actinomycetes</taxon>
        <taxon>Streptosporangiales</taxon>
        <taxon>Streptosporangiaceae</taxon>
        <taxon>Nonomuraea</taxon>
    </lineage>
</organism>
<dbReference type="InterPro" id="IPR002347">
    <property type="entry name" value="SDR_fam"/>
</dbReference>
<protein>
    <submittedName>
        <fullName evidence="3">SDR family NAD(P)-dependent oxidoreductase</fullName>
    </submittedName>
</protein>